<comment type="caution">
    <text evidence="3">The sequence shown here is derived from an EMBL/GenBank/DDBJ whole genome shotgun (WGS) entry which is preliminary data.</text>
</comment>
<proteinExistence type="predicted"/>
<gene>
    <name evidence="3" type="ORF">TSA1_10055</name>
</gene>
<feature type="domain" description="Pyruvate phosphate dikinase AMP/ATP-binding" evidence="2">
    <location>
        <begin position="302"/>
        <end position="350"/>
    </location>
</feature>
<dbReference type="GO" id="GO:0005524">
    <property type="term" value="F:ATP binding"/>
    <property type="evidence" value="ECO:0007669"/>
    <property type="project" value="InterPro"/>
</dbReference>
<dbReference type="InterPro" id="IPR036637">
    <property type="entry name" value="Phosphohistidine_dom_sf"/>
</dbReference>
<dbReference type="Pfam" id="PF01326">
    <property type="entry name" value="PPDK_N"/>
    <property type="match status" value="2"/>
</dbReference>
<dbReference type="RefSeq" id="WP_100176279.1">
    <property type="nucleotide sequence ID" value="NZ_LFJC01000003.1"/>
</dbReference>
<dbReference type="GO" id="GO:0050242">
    <property type="term" value="F:pyruvate, phosphate dikinase activity"/>
    <property type="evidence" value="ECO:0007669"/>
    <property type="project" value="InterPro"/>
</dbReference>
<dbReference type="InterPro" id="IPR013815">
    <property type="entry name" value="ATP_grasp_subdomain_1"/>
</dbReference>
<keyword evidence="3" id="KW-0418">Kinase</keyword>
<dbReference type="EMBL" id="LFJC01000003">
    <property type="protein sequence ID" value="PIT05993.1"/>
    <property type="molecule type" value="Genomic_DNA"/>
</dbReference>
<keyword evidence="4" id="KW-1185">Reference proteome</keyword>
<protein>
    <submittedName>
        <fullName evidence="3">Pyruvate phosphate dikinase</fullName>
    </submittedName>
</protein>
<dbReference type="Gene3D" id="3.50.30.10">
    <property type="entry name" value="Phosphohistidine domain"/>
    <property type="match status" value="1"/>
</dbReference>
<evidence type="ECO:0000259" key="1">
    <source>
        <dbReference type="Pfam" id="PF00391"/>
    </source>
</evidence>
<dbReference type="Gene3D" id="1.10.189.10">
    <property type="entry name" value="Pyruvate Phosphate Dikinase, domain 2"/>
    <property type="match status" value="1"/>
</dbReference>
<dbReference type="SUPFAM" id="SSF52009">
    <property type="entry name" value="Phosphohistidine domain"/>
    <property type="match status" value="1"/>
</dbReference>
<dbReference type="InterPro" id="IPR008279">
    <property type="entry name" value="PEP-util_enz_mobile_dom"/>
</dbReference>
<dbReference type="InterPro" id="IPR010121">
    <property type="entry name" value="Pyruvate_phosphate_dikinase"/>
</dbReference>
<dbReference type="AlphaFoldDB" id="A0A2M6UN13"/>
<dbReference type="PROSITE" id="PS00370">
    <property type="entry name" value="PEP_ENZYMES_PHOS_SITE"/>
    <property type="match status" value="1"/>
</dbReference>
<dbReference type="PANTHER" id="PTHR22931">
    <property type="entry name" value="PHOSPHOENOLPYRUVATE DIKINASE-RELATED"/>
    <property type="match status" value="1"/>
</dbReference>
<dbReference type="GO" id="GO:0016301">
    <property type="term" value="F:kinase activity"/>
    <property type="evidence" value="ECO:0007669"/>
    <property type="project" value="UniProtKB-KW"/>
</dbReference>
<dbReference type="SUPFAM" id="SSF56059">
    <property type="entry name" value="Glutathione synthetase ATP-binding domain-like"/>
    <property type="match status" value="1"/>
</dbReference>
<keyword evidence="3" id="KW-0808">Transferase</keyword>
<reference evidence="3 4" key="1">
    <citation type="submission" date="2015-06" db="EMBL/GenBank/DDBJ databases">
        <title>Comparative genome analysis of nirS-carrying Bradyrhizobium sp. strains.</title>
        <authorList>
            <person name="Ishii S."/>
            <person name="Jang J."/>
            <person name="Nishizawa T."/>
            <person name="Senoo K."/>
        </authorList>
    </citation>
    <scope>NUCLEOTIDE SEQUENCE [LARGE SCALE GENOMIC DNA]</scope>
    <source>
        <strain evidence="3 4">TSA1</strain>
    </source>
</reference>
<dbReference type="InterPro" id="IPR018274">
    <property type="entry name" value="PEP_util_AS"/>
</dbReference>
<dbReference type="Gene3D" id="3.30.470.20">
    <property type="entry name" value="ATP-grasp fold, B domain"/>
    <property type="match status" value="1"/>
</dbReference>
<evidence type="ECO:0000259" key="2">
    <source>
        <dbReference type="Pfam" id="PF01326"/>
    </source>
</evidence>
<accession>A0A2M6UN13</accession>
<dbReference type="Pfam" id="PF00391">
    <property type="entry name" value="PEP-utilizers"/>
    <property type="match status" value="1"/>
</dbReference>
<evidence type="ECO:0000313" key="4">
    <source>
        <dbReference type="Proteomes" id="UP000228930"/>
    </source>
</evidence>
<organism evidence="3 4">
    <name type="scientific">Bradyrhizobium nitroreducens</name>
    <dbReference type="NCBI Taxonomy" id="709803"/>
    <lineage>
        <taxon>Bacteria</taxon>
        <taxon>Pseudomonadati</taxon>
        <taxon>Pseudomonadota</taxon>
        <taxon>Alphaproteobacteria</taxon>
        <taxon>Hyphomicrobiales</taxon>
        <taxon>Nitrobacteraceae</taxon>
        <taxon>Bradyrhizobium</taxon>
    </lineage>
</organism>
<keyword evidence="3" id="KW-0670">Pyruvate</keyword>
<feature type="domain" description="PEP-utilising enzyme mobile" evidence="1">
    <location>
        <begin position="416"/>
        <end position="497"/>
    </location>
</feature>
<dbReference type="Gene3D" id="3.30.1490.20">
    <property type="entry name" value="ATP-grasp fold, A domain"/>
    <property type="match status" value="1"/>
</dbReference>
<dbReference type="PANTHER" id="PTHR22931:SF9">
    <property type="entry name" value="PYRUVATE, PHOSPHATE DIKINASE 1, CHLOROPLASTIC"/>
    <property type="match status" value="1"/>
</dbReference>
<sequence>MHIVRIGAETSELRPAEEIGAKAASLARMAALGLPVPPAFVLPVKLCADIIAGHAHAARHLRDGLEEGISFLESATGKRFGDRRQPLLVSVRSGAARSMPGMLDTVLNVGCTSDAVHGLIRATGRPRLAWDCRRRFLESFGETVLNIDQTEFAAHICELVAAESAGSDRELDSEALERLASREQALIEDRADGSLEDAFAQLEAAAQAVYRSWMSERAQTYRRLQHLETLEGTAVTVQAMVFGNGGIASGAGVAFSRDPSTGARRPMIDLVLDAQGEDVVSGRRAPDTAEAIARELPKLESELGDILRQLERTFADVQDVEFTVENGKLWILQTRAAKRTPRAAARIAIDFVHEGLISEDEALGRIAEIDLASLTETRLVASGKPATTGIGASGGIGIGRAAFSSESAQRLSAAGEPVILLRPDTSTADVAGFALAAGIVTAVGARTSHAALVARQMGKPCLVGCRELKIDLVARRAQLGNAVLAEGEWITIEGDAGELYLGRCETMRTQPEAELAEIAAWKAQSGRPGRLAAAAQ</sequence>
<dbReference type="Gene3D" id="1.20.80.30">
    <property type="match status" value="1"/>
</dbReference>
<dbReference type="Proteomes" id="UP000228930">
    <property type="component" value="Unassembled WGS sequence"/>
</dbReference>
<name>A0A2M6UN13_9BRAD</name>
<dbReference type="InterPro" id="IPR002192">
    <property type="entry name" value="PPDK_AMP/ATP-bd"/>
</dbReference>
<evidence type="ECO:0000313" key="3">
    <source>
        <dbReference type="EMBL" id="PIT05993.1"/>
    </source>
</evidence>
<feature type="domain" description="Pyruvate phosphate dikinase AMP/ATP-binding" evidence="2">
    <location>
        <begin position="60"/>
        <end position="297"/>
    </location>
</feature>